<proteinExistence type="predicted"/>
<dbReference type="AlphaFoldDB" id="A0A0F9SXC2"/>
<reference evidence="1" key="1">
    <citation type="journal article" date="2015" name="Nature">
        <title>Complex archaea that bridge the gap between prokaryotes and eukaryotes.</title>
        <authorList>
            <person name="Spang A."/>
            <person name="Saw J.H."/>
            <person name="Jorgensen S.L."/>
            <person name="Zaremba-Niedzwiedzka K."/>
            <person name="Martijn J."/>
            <person name="Lind A.E."/>
            <person name="van Eijk R."/>
            <person name="Schleper C."/>
            <person name="Guy L."/>
            <person name="Ettema T.J."/>
        </authorList>
    </citation>
    <scope>NUCLEOTIDE SEQUENCE</scope>
</reference>
<evidence type="ECO:0000313" key="1">
    <source>
        <dbReference type="EMBL" id="KKN73575.1"/>
    </source>
</evidence>
<accession>A0A0F9SXC2</accession>
<protein>
    <submittedName>
        <fullName evidence="1">Uncharacterized protein</fullName>
    </submittedName>
</protein>
<organism evidence="1">
    <name type="scientific">marine sediment metagenome</name>
    <dbReference type="NCBI Taxonomy" id="412755"/>
    <lineage>
        <taxon>unclassified sequences</taxon>
        <taxon>metagenomes</taxon>
        <taxon>ecological metagenomes</taxon>
    </lineage>
</organism>
<name>A0A0F9SXC2_9ZZZZ</name>
<sequence>MKHTKGEWLIEGNEIVTDDWRMIVKLPDDYRTLTDEDRTNAQLIASAPELLGACKRVVNCKEIVGGMGKAILISYETLSIIEQAIAKAEGKKERR</sequence>
<dbReference type="EMBL" id="LAZR01000341">
    <property type="protein sequence ID" value="KKN73575.1"/>
    <property type="molecule type" value="Genomic_DNA"/>
</dbReference>
<comment type="caution">
    <text evidence="1">The sequence shown here is derived from an EMBL/GenBank/DDBJ whole genome shotgun (WGS) entry which is preliminary data.</text>
</comment>
<gene>
    <name evidence="1" type="ORF">LCGC14_0398910</name>
</gene>